<comment type="caution">
    <text evidence="2">The sequence shown here is derived from an EMBL/GenBank/DDBJ whole genome shotgun (WGS) entry which is preliminary data.</text>
</comment>
<name>A0A7W7WMX0_9ACTN</name>
<dbReference type="Proteomes" id="UP000578819">
    <property type="component" value="Unassembled WGS sequence"/>
</dbReference>
<keyword evidence="1" id="KW-1133">Transmembrane helix</keyword>
<feature type="transmembrane region" description="Helical" evidence="1">
    <location>
        <begin position="116"/>
        <end position="136"/>
    </location>
</feature>
<feature type="transmembrane region" description="Helical" evidence="1">
    <location>
        <begin position="18"/>
        <end position="34"/>
    </location>
</feature>
<keyword evidence="3" id="KW-1185">Reference proteome</keyword>
<dbReference type="EMBL" id="JACHJW010000001">
    <property type="protein sequence ID" value="MBB4956914.1"/>
    <property type="molecule type" value="Genomic_DNA"/>
</dbReference>
<dbReference type="AlphaFoldDB" id="A0A7W7WMX0"/>
<keyword evidence="1" id="KW-0472">Membrane</keyword>
<evidence type="ECO:0000313" key="3">
    <source>
        <dbReference type="Proteomes" id="UP000578819"/>
    </source>
</evidence>
<feature type="transmembrane region" description="Helical" evidence="1">
    <location>
        <begin position="46"/>
        <end position="71"/>
    </location>
</feature>
<gene>
    <name evidence="2" type="ORF">FHR38_000647</name>
</gene>
<feature type="transmembrane region" description="Helical" evidence="1">
    <location>
        <begin position="83"/>
        <end position="109"/>
    </location>
</feature>
<evidence type="ECO:0000313" key="2">
    <source>
        <dbReference type="EMBL" id="MBB4956914.1"/>
    </source>
</evidence>
<protein>
    <submittedName>
        <fullName evidence="2">CHASE2 domain-containing sensor protein</fullName>
    </submittedName>
</protein>
<proteinExistence type="predicted"/>
<reference evidence="2 3" key="1">
    <citation type="submission" date="2020-08" db="EMBL/GenBank/DDBJ databases">
        <title>Sequencing the genomes of 1000 actinobacteria strains.</title>
        <authorList>
            <person name="Klenk H.-P."/>
        </authorList>
    </citation>
    <scope>NUCLEOTIDE SEQUENCE [LARGE SCALE GENOMIC DNA]</scope>
    <source>
        <strain evidence="2 3">DSM 45886</strain>
    </source>
</reference>
<evidence type="ECO:0000256" key="1">
    <source>
        <dbReference type="SAM" id="Phobius"/>
    </source>
</evidence>
<feature type="transmembrane region" description="Helical" evidence="1">
    <location>
        <begin position="142"/>
        <end position="162"/>
    </location>
</feature>
<organism evidence="2 3">
    <name type="scientific">Micromonospora polyrhachis</name>
    <dbReference type="NCBI Taxonomy" id="1282883"/>
    <lineage>
        <taxon>Bacteria</taxon>
        <taxon>Bacillati</taxon>
        <taxon>Actinomycetota</taxon>
        <taxon>Actinomycetes</taxon>
        <taxon>Micromonosporales</taxon>
        <taxon>Micromonosporaceae</taxon>
        <taxon>Micromonospora</taxon>
    </lineage>
</organism>
<dbReference type="RefSeq" id="WP_184532604.1">
    <property type="nucleotide sequence ID" value="NZ_JACHJW010000001.1"/>
</dbReference>
<accession>A0A7W7WMX0</accession>
<sequence length="171" mass="18211">MRAWVDNGKALLSWSDELLFFAIVSWGAGARGLFGTRKAERLARINVGFSALAVALVSLLVLLLVVGRLVYPVYGIDLSPDALALLISSTFGTLHLALLGFAVAAVTLTWSTRSGLWGRVVGIAAAAVFIVGSFPWLTPSWWNTLVAVLLAAWGVFLSITGVTRQGDPDKV</sequence>
<keyword evidence="1" id="KW-0812">Transmembrane</keyword>